<feature type="transmembrane region" description="Helical" evidence="2">
    <location>
        <begin position="353"/>
        <end position="371"/>
    </location>
</feature>
<feature type="compositionally biased region" description="Basic residues" evidence="1">
    <location>
        <begin position="270"/>
        <end position="279"/>
    </location>
</feature>
<accession>A0A182S858</accession>
<evidence type="ECO:0000313" key="3">
    <source>
        <dbReference type="EnsemblMetazoa" id="AMAM001611-PA"/>
    </source>
</evidence>
<keyword evidence="2" id="KW-0812">Transmembrane</keyword>
<dbReference type="VEuPathDB" id="VectorBase:AMAM001611"/>
<reference evidence="4" key="1">
    <citation type="submission" date="2013-09" db="EMBL/GenBank/DDBJ databases">
        <title>The Genome Sequence of Anopheles maculatus species B.</title>
        <authorList>
            <consortium name="The Broad Institute Genomics Platform"/>
            <person name="Neafsey D.E."/>
            <person name="Besansky N."/>
            <person name="Howell P."/>
            <person name="Walton C."/>
            <person name="Young S.K."/>
            <person name="Zeng Q."/>
            <person name="Gargeya S."/>
            <person name="Fitzgerald M."/>
            <person name="Haas B."/>
            <person name="Abouelleil A."/>
            <person name="Allen A.W."/>
            <person name="Alvarado L."/>
            <person name="Arachchi H.M."/>
            <person name="Berlin A.M."/>
            <person name="Chapman S.B."/>
            <person name="Gainer-Dewar J."/>
            <person name="Goldberg J."/>
            <person name="Griggs A."/>
            <person name="Gujja S."/>
            <person name="Hansen M."/>
            <person name="Howarth C."/>
            <person name="Imamovic A."/>
            <person name="Ireland A."/>
            <person name="Larimer J."/>
            <person name="McCowan C."/>
            <person name="Murphy C."/>
            <person name="Pearson M."/>
            <person name="Poon T.W."/>
            <person name="Priest M."/>
            <person name="Roberts A."/>
            <person name="Saif S."/>
            <person name="Shea T."/>
            <person name="Sisk P."/>
            <person name="Sykes S."/>
            <person name="Wortman J."/>
            <person name="Nusbaum C."/>
            <person name="Birren B."/>
        </authorList>
    </citation>
    <scope>NUCLEOTIDE SEQUENCE [LARGE SCALE GENOMIC DNA]</scope>
    <source>
        <strain evidence="4">maculatus3</strain>
    </source>
</reference>
<evidence type="ECO:0000313" key="4">
    <source>
        <dbReference type="Proteomes" id="UP000075901"/>
    </source>
</evidence>
<feature type="region of interest" description="Disordered" evidence="1">
    <location>
        <begin position="1"/>
        <end position="85"/>
    </location>
</feature>
<evidence type="ECO:0000256" key="1">
    <source>
        <dbReference type="SAM" id="MobiDB-lite"/>
    </source>
</evidence>
<keyword evidence="2" id="KW-0472">Membrane</keyword>
<feature type="region of interest" description="Disordered" evidence="1">
    <location>
        <begin position="193"/>
        <end position="323"/>
    </location>
</feature>
<keyword evidence="2" id="KW-1133">Transmembrane helix</keyword>
<feature type="compositionally biased region" description="Polar residues" evidence="1">
    <location>
        <begin position="10"/>
        <end position="22"/>
    </location>
</feature>
<protein>
    <submittedName>
        <fullName evidence="3">Uncharacterized protein</fullName>
    </submittedName>
</protein>
<name>A0A182S858_9DIPT</name>
<feature type="compositionally biased region" description="Polar residues" evidence="1">
    <location>
        <begin position="60"/>
        <end position="71"/>
    </location>
</feature>
<evidence type="ECO:0000256" key="2">
    <source>
        <dbReference type="SAM" id="Phobius"/>
    </source>
</evidence>
<keyword evidence="4" id="KW-1185">Reference proteome</keyword>
<proteinExistence type="predicted"/>
<feature type="compositionally biased region" description="Polar residues" evidence="1">
    <location>
        <begin position="208"/>
        <end position="238"/>
    </location>
</feature>
<feature type="compositionally biased region" description="Low complexity" evidence="1">
    <location>
        <begin position="300"/>
        <end position="310"/>
    </location>
</feature>
<dbReference type="AlphaFoldDB" id="A0A182S858"/>
<dbReference type="Proteomes" id="UP000075901">
    <property type="component" value="Unassembled WGS sequence"/>
</dbReference>
<organism evidence="3 4">
    <name type="scientific">Anopheles maculatus</name>
    <dbReference type="NCBI Taxonomy" id="74869"/>
    <lineage>
        <taxon>Eukaryota</taxon>
        <taxon>Metazoa</taxon>
        <taxon>Ecdysozoa</taxon>
        <taxon>Arthropoda</taxon>
        <taxon>Hexapoda</taxon>
        <taxon>Insecta</taxon>
        <taxon>Pterygota</taxon>
        <taxon>Neoptera</taxon>
        <taxon>Endopterygota</taxon>
        <taxon>Diptera</taxon>
        <taxon>Nematocera</taxon>
        <taxon>Culicoidea</taxon>
        <taxon>Culicidae</taxon>
        <taxon>Anophelinae</taxon>
        <taxon>Anopheles</taxon>
        <taxon>Anopheles maculatus group</taxon>
    </lineage>
</organism>
<reference evidence="3" key="2">
    <citation type="submission" date="2020-05" db="UniProtKB">
        <authorList>
            <consortium name="EnsemblMetazoa"/>
        </authorList>
    </citation>
    <scope>IDENTIFICATION</scope>
    <source>
        <strain evidence="3">maculatus3</strain>
    </source>
</reference>
<dbReference type="EnsemblMetazoa" id="AMAM001611-RA">
    <property type="protein sequence ID" value="AMAM001611-PA"/>
    <property type="gene ID" value="AMAM001611"/>
</dbReference>
<sequence>MHARHRFSNGIASDGTSDSDTILANGVNNNHHPHGGGLMASRNESGSNGLLDAEDGLQMMEQQPPTSTDRLPSSISSSNSNLDEYLSNHQAGSVDETNGSMTNLAAKYSNHSVVSDTNDYPSVGQYHRTPYTQPPHHGHSMAGGLGLSASTGGSTQGLDGIATGFENPSFIMENYYSQNRSEVVVLRCKDTSRNSLNNAPDDLLTGSGLMQLNGTPIDNSQHSQQQRLSSFRVTNSRPASPASMSSFFGISSRSPTPSLSLPVTANSSPQHHHHHHQHTHSGAGDVNDLVSAGSNSNQHPAASSSLATAAAPPPYDDRINRNKPAITPRPASLSGLFVCLFVCFTSFHIPVPFVPWFLFYIFASFVELHSVSTQSLMRPRHAHLINSSSLT</sequence>
<feature type="compositionally biased region" description="Low complexity" evidence="1">
    <location>
        <begin position="240"/>
        <end position="262"/>
    </location>
</feature>